<evidence type="ECO:0000256" key="17">
    <source>
        <dbReference type="ARBA" id="ARBA00049628"/>
    </source>
</evidence>
<evidence type="ECO:0000259" key="19">
    <source>
        <dbReference type="Pfam" id="PF12804"/>
    </source>
</evidence>
<feature type="binding site" evidence="18">
    <location>
        <position position="377"/>
    </location>
    <ligand>
        <name>acetyl-CoA</name>
        <dbReference type="ChEBI" id="CHEBI:57288"/>
    </ligand>
</feature>
<comment type="pathway">
    <text evidence="18">Bacterial outer membrane biogenesis; LPS lipid A biosynthesis.</text>
</comment>
<dbReference type="Gene3D" id="2.160.10.10">
    <property type="entry name" value="Hexapeptide repeat proteins"/>
    <property type="match status" value="1"/>
</dbReference>
<organism evidence="21 22">
    <name type="scientific">Paraphotobacterium marinum</name>
    <dbReference type="NCBI Taxonomy" id="1755811"/>
    <lineage>
        <taxon>Bacteria</taxon>
        <taxon>Pseudomonadati</taxon>
        <taxon>Pseudomonadota</taxon>
        <taxon>Gammaproteobacteria</taxon>
        <taxon>Vibrionales</taxon>
        <taxon>Vibrionaceae</taxon>
        <taxon>Paraphotobacterium</taxon>
    </lineage>
</organism>
<comment type="subunit">
    <text evidence="18">Homotrimer.</text>
</comment>
<feature type="region of interest" description="N-acetyltransferase" evidence="18">
    <location>
        <begin position="248"/>
        <end position="456"/>
    </location>
</feature>
<comment type="similarity">
    <text evidence="3 18">In the N-terminal section; belongs to the N-acetylglucosamine-1-phosphate uridyltransferase family.</text>
</comment>
<feature type="active site" description="Proton acceptor" evidence="18">
    <location>
        <position position="360"/>
    </location>
</feature>
<evidence type="ECO:0000256" key="7">
    <source>
        <dbReference type="ARBA" id="ARBA00022723"/>
    </source>
</evidence>
<keyword evidence="11 18" id="KW-0573">Peptidoglycan synthesis</keyword>
<feature type="region of interest" description="Pyrophosphorylase" evidence="18">
    <location>
        <begin position="1"/>
        <end position="226"/>
    </location>
</feature>
<accession>A0A220VDV5</accession>
<dbReference type="CDD" id="cd03353">
    <property type="entry name" value="LbH_GlmU_C"/>
    <property type="match status" value="1"/>
</dbReference>
<dbReference type="UniPathway" id="UPA00973"/>
<feature type="binding site" evidence="18">
    <location>
        <position position="73"/>
    </location>
    <ligand>
        <name>UDP-N-acetyl-alpha-D-glucosamine</name>
        <dbReference type="ChEBI" id="CHEBI:57705"/>
    </ligand>
</feature>
<comment type="catalytic activity">
    <reaction evidence="16 18">
        <text>N-acetyl-alpha-D-glucosamine 1-phosphate + UTP + H(+) = UDP-N-acetyl-alpha-D-glucosamine + diphosphate</text>
        <dbReference type="Rhea" id="RHEA:13509"/>
        <dbReference type="ChEBI" id="CHEBI:15378"/>
        <dbReference type="ChEBI" id="CHEBI:33019"/>
        <dbReference type="ChEBI" id="CHEBI:46398"/>
        <dbReference type="ChEBI" id="CHEBI:57705"/>
        <dbReference type="ChEBI" id="CHEBI:57776"/>
        <dbReference type="EC" id="2.7.7.23"/>
    </reaction>
</comment>
<dbReference type="Proteomes" id="UP000242175">
    <property type="component" value="Chromosome large"/>
</dbReference>
<evidence type="ECO:0000256" key="16">
    <source>
        <dbReference type="ARBA" id="ARBA00048493"/>
    </source>
</evidence>
<dbReference type="GO" id="GO:0006048">
    <property type="term" value="P:UDP-N-acetylglucosamine biosynthetic process"/>
    <property type="evidence" value="ECO:0007669"/>
    <property type="project" value="UniProtKB-UniPathway"/>
</dbReference>
<dbReference type="EC" id="2.7.7.23" evidence="18"/>
<name>A0A220VDV5_9GAMM</name>
<dbReference type="RefSeq" id="WP_089073032.1">
    <property type="nucleotide sequence ID" value="NZ_CBCSAM010000012.1"/>
</dbReference>
<dbReference type="Pfam" id="PF00132">
    <property type="entry name" value="Hexapep"/>
    <property type="match status" value="1"/>
</dbReference>
<proteinExistence type="inferred from homology"/>
<protein>
    <recommendedName>
        <fullName evidence="18">Bifunctional protein GlmU</fullName>
    </recommendedName>
    <domain>
        <recommendedName>
            <fullName evidence="18">UDP-N-acetylglucosamine pyrophosphorylase</fullName>
            <ecNumber evidence="18">2.7.7.23</ecNumber>
        </recommendedName>
        <alternativeName>
            <fullName evidence="18">N-acetylglucosamine-1-phosphate uridyltransferase</fullName>
        </alternativeName>
    </domain>
    <domain>
        <recommendedName>
            <fullName evidence="18">Glucosamine-1-phosphate N-acetyltransferase</fullName>
            <ecNumber evidence="18">2.3.1.157</ecNumber>
        </recommendedName>
    </domain>
</protein>
<feature type="binding site" evidence="18">
    <location>
        <position position="363"/>
    </location>
    <ligand>
        <name>UDP-N-acetyl-alpha-D-glucosamine</name>
        <dbReference type="ChEBI" id="CHEBI:57705"/>
    </ligand>
</feature>
<gene>
    <name evidence="18 21" type="primary">glmU</name>
    <name evidence="21" type="ORF">CF386_03255</name>
</gene>
<evidence type="ECO:0000256" key="6">
    <source>
        <dbReference type="ARBA" id="ARBA00022695"/>
    </source>
</evidence>
<evidence type="ECO:0000256" key="11">
    <source>
        <dbReference type="ARBA" id="ARBA00022984"/>
    </source>
</evidence>
<keyword evidence="10 18" id="KW-0133">Cell shape</keyword>
<keyword evidence="6 18" id="KW-0548">Nucleotidyltransferase</keyword>
<dbReference type="GO" id="GO:0000287">
    <property type="term" value="F:magnesium ion binding"/>
    <property type="evidence" value="ECO:0007669"/>
    <property type="project" value="UniProtKB-UniRule"/>
</dbReference>
<sequence>MDLNAIILAAGKGTRMKSNKPKVLHELASKPMVNHVIDTCKEIRCKTISVVYGYQPDMMKKALEKEKLTWIYQKEQLGTGHAVQIALNDKNKSDKILVLYGDVPLITKKTINRLIESQPKGGIAFLTCIKENPKGFGRICKKNELIEYIVEEKDANSKEKEIKEINTGVLVADAKDLALWLSQINNNNAQREYYLTDIVKVANNHGRKVVAVTTDNEMEVEGVNSKSQLSALERTYQSFLAKTYMDEGLEINDPTRFDVRGELTFGQDVFVDNNVIFEGRVSLGNNVRISSNCIIRDSVIDDNTEILSFSSIEESKIGSNCIVGPYARLRPQTKLKNSVKVGNFVEIKKTTIDDLSKVNHLSYIGDTSIGKKVNIGAGTITCNYDGVNKFQTEIEDDVFIGSNSSLRAPLLIKNGSTIGAGSVITKNVSEKELVFNKAPIVKSTSWVRPKKIKDDK</sequence>
<dbReference type="Pfam" id="PF12804">
    <property type="entry name" value="NTP_transf_3"/>
    <property type="match status" value="1"/>
</dbReference>
<reference evidence="21 22" key="1">
    <citation type="journal article" date="2016" name="Int. J. Syst. Evol. Microbiol.">
        <title>Paraphotobacterium marinum gen. nov., sp. nov., a member of the family Vibrionaceae, isolated from surface seawater.</title>
        <authorList>
            <person name="Huang Z."/>
            <person name="Dong C."/>
            <person name="Shao Z."/>
        </authorList>
    </citation>
    <scope>NUCLEOTIDE SEQUENCE [LARGE SCALE GENOMIC DNA]</scope>
    <source>
        <strain evidence="21 22">NSCS20N07D</strain>
    </source>
</reference>
<comment type="cofactor">
    <cofactor evidence="18">
        <name>Mg(2+)</name>
        <dbReference type="ChEBI" id="CHEBI:18420"/>
    </cofactor>
    <text evidence="18">Binds 1 Mg(2+) ion per subunit.</text>
</comment>
<dbReference type="PANTHER" id="PTHR43584">
    <property type="entry name" value="NUCLEOTIDYL TRANSFERASE"/>
    <property type="match status" value="1"/>
</dbReference>
<evidence type="ECO:0000256" key="14">
    <source>
        <dbReference type="ARBA" id="ARBA00023316"/>
    </source>
</evidence>
<feature type="binding site" evidence="18">
    <location>
        <position position="166"/>
    </location>
    <ligand>
        <name>UDP-N-acetyl-alpha-D-glucosamine</name>
        <dbReference type="ChEBI" id="CHEBI:57705"/>
    </ligand>
</feature>
<dbReference type="OrthoDB" id="9775031at2"/>
<comment type="pathway">
    <text evidence="18">Nucleotide-sugar biosynthesis; UDP-N-acetyl-alpha-D-glucosamine biosynthesis; UDP-N-acetyl-alpha-D-glucosamine from N-acetyl-alpha-D-glucosamine 1-phosphate: step 1/1.</text>
</comment>
<dbReference type="SUPFAM" id="SSF51161">
    <property type="entry name" value="Trimeric LpxA-like enzymes"/>
    <property type="match status" value="1"/>
</dbReference>
<evidence type="ECO:0000256" key="3">
    <source>
        <dbReference type="ARBA" id="ARBA00007947"/>
    </source>
</evidence>
<evidence type="ECO:0000313" key="22">
    <source>
        <dbReference type="Proteomes" id="UP000242175"/>
    </source>
</evidence>
<dbReference type="InterPro" id="IPR056729">
    <property type="entry name" value="GMPPB_C"/>
</dbReference>
<keyword evidence="14 18" id="KW-0961">Cell wall biogenesis/degradation</keyword>
<keyword evidence="22" id="KW-1185">Reference proteome</keyword>
<evidence type="ECO:0000256" key="18">
    <source>
        <dbReference type="HAMAP-Rule" id="MF_01631"/>
    </source>
</evidence>
<feature type="binding site" evidence="18">
    <location>
        <position position="330"/>
    </location>
    <ligand>
        <name>UDP-N-acetyl-alpha-D-glucosamine</name>
        <dbReference type="ChEBI" id="CHEBI:57705"/>
    </ligand>
</feature>
<evidence type="ECO:0000259" key="20">
    <source>
        <dbReference type="Pfam" id="PF25087"/>
    </source>
</evidence>
<keyword evidence="13 18" id="KW-0012">Acyltransferase</keyword>
<dbReference type="UniPathway" id="UPA00113">
    <property type="reaction ID" value="UER00532"/>
</dbReference>
<dbReference type="GO" id="GO:0016020">
    <property type="term" value="C:membrane"/>
    <property type="evidence" value="ECO:0007669"/>
    <property type="project" value="GOC"/>
</dbReference>
<feature type="region of interest" description="Linker" evidence="18">
    <location>
        <begin position="227"/>
        <end position="247"/>
    </location>
</feature>
<feature type="domain" description="MobA-like NTP transferase" evidence="19">
    <location>
        <begin position="5"/>
        <end position="124"/>
    </location>
</feature>
<keyword evidence="12 18" id="KW-0511">Multifunctional enzyme</keyword>
<evidence type="ECO:0000256" key="5">
    <source>
        <dbReference type="ARBA" id="ARBA00022679"/>
    </source>
</evidence>
<feature type="binding site" evidence="18">
    <location>
        <position position="102"/>
    </location>
    <ligand>
        <name>Mg(2+)</name>
        <dbReference type="ChEBI" id="CHEBI:18420"/>
    </ligand>
</feature>
<dbReference type="HAMAP" id="MF_01631">
    <property type="entry name" value="GlmU"/>
    <property type="match status" value="1"/>
</dbReference>
<evidence type="ECO:0000256" key="10">
    <source>
        <dbReference type="ARBA" id="ARBA00022960"/>
    </source>
</evidence>
<dbReference type="GO" id="GO:0005737">
    <property type="term" value="C:cytoplasm"/>
    <property type="evidence" value="ECO:0007669"/>
    <property type="project" value="UniProtKB-SubCell"/>
</dbReference>
<comment type="pathway">
    <text evidence="18">Nucleotide-sugar biosynthesis; UDP-N-acetyl-alpha-D-glucosamine biosynthesis; N-acetyl-alpha-D-glucosamine 1-phosphate from alpha-D-glucosamine 6-phosphate (route II): step 2/2.</text>
</comment>
<dbReference type="InterPro" id="IPR038009">
    <property type="entry name" value="GlmU_C_LbH"/>
</dbReference>
<dbReference type="NCBIfam" id="TIGR01173">
    <property type="entry name" value="glmU"/>
    <property type="match status" value="1"/>
</dbReference>
<dbReference type="PANTHER" id="PTHR43584:SF3">
    <property type="entry name" value="BIFUNCTIONAL PROTEIN GLMU"/>
    <property type="match status" value="1"/>
</dbReference>
<dbReference type="GO" id="GO:0009245">
    <property type="term" value="P:lipid A biosynthetic process"/>
    <property type="evidence" value="ECO:0007669"/>
    <property type="project" value="UniProtKB-UniRule"/>
</dbReference>
<dbReference type="GO" id="GO:0000902">
    <property type="term" value="P:cell morphogenesis"/>
    <property type="evidence" value="ECO:0007669"/>
    <property type="project" value="UniProtKB-UniRule"/>
</dbReference>
<dbReference type="GO" id="GO:0071555">
    <property type="term" value="P:cell wall organization"/>
    <property type="evidence" value="ECO:0007669"/>
    <property type="project" value="UniProtKB-KW"/>
</dbReference>
<feature type="binding site" evidence="18">
    <location>
        <begin position="100"/>
        <end position="102"/>
    </location>
    <ligand>
        <name>UDP-N-acetyl-alpha-D-glucosamine</name>
        <dbReference type="ChEBI" id="CHEBI:57705"/>
    </ligand>
</feature>
<keyword evidence="9 18" id="KW-0460">Magnesium</keyword>
<evidence type="ECO:0000256" key="8">
    <source>
        <dbReference type="ARBA" id="ARBA00022737"/>
    </source>
</evidence>
<dbReference type="CDD" id="cd02540">
    <property type="entry name" value="GT2_GlmU_N_bac"/>
    <property type="match status" value="1"/>
</dbReference>
<keyword evidence="4 18" id="KW-0963">Cytoplasm</keyword>
<evidence type="ECO:0000256" key="9">
    <source>
        <dbReference type="ARBA" id="ARBA00022842"/>
    </source>
</evidence>
<feature type="binding site" evidence="18">
    <location>
        <position position="151"/>
    </location>
    <ligand>
        <name>UDP-N-acetyl-alpha-D-glucosamine</name>
        <dbReference type="ChEBI" id="CHEBI:57705"/>
    </ligand>
</feature>
<feature type="binding site" evidence="18">
    <location>
        <begin position="383"/>
        <end position="384"/>
    </location>
    <ligand>
        <name>acetyl-CoA</name>
        <dbReference type="ChEBI" id="CHEBI:57288"/>
    </ligand>
</feature>
<feature type="binding site" evidence="18">
    <location>
        <position position="22"/>
    </location>
    <ligand>
        <name>UDP-N-acetyl-alpha-D-glucosamine</name>
        <dbReference type="ChEBI" id="CHEBI:57705"/>
    </ligand>
</feature>
<dbReference type="EMBL" id="CP022355">
    <property type="protein sequence ID" value="ASK78123.1"/>
    <property type="molecule type" value="Genomic_DNA"/>
</dbReference>
<keyword evidence="5 18" id="KW-0808">Transferase</keyword>
<keyword evidence="8 18" id="KW-0677">Repeat</keyword>
<dbReference type="InterPro" id="IPR029044">
    <property type="entry name" value="Nucleotide-diphossugar_trans"/>
</dbReference>
<evidence type="ECO:0000256" key="1">
    <source>
        <dbReference type="ARBA" id="ARBA00004496"/>
    </source>
</evidence>
<comment type="function">
    <text evidence="17 18">Catalyzes the last two sequential reactions in the de novo biosynthetic pathway for UDP-N-acetylglucosamine (UDP-GlcNAc). The C-terminal domain catalyzes the transfer of acetyl group from acetyl coenzyme A to glucosamine-1-phosphate (GlcN-1-P) to produce N-acetylglucosamine-1-phosphate (GlcNAc-1-P), which is converted into UDP-GlcNAc by the transfer of uridine 5-monophosphate (from uridine 5-triphosphate), a reaction catalyzed by the N-terminal domain.</text>
</comment>
<feature type="binding site" evidence="18">
    <location>
        <position position="224"/>
    </location>
    <ligand>
        <name>Mg(2+)</name>
        <dbReference type="ChEBI" id="CHEBI:18420"/>
    </ligand>
</feature>
<dbReference type="AlphaFoldDB" id="A0A220VDV5"/>
<feature type="domain" description="Mannose-1-phosphate guanyltransferase C-terminal" evidence="20">
    <location>
        <begin position="261"/>
        <end position="341"/>
    </location>
</feature>
<dbReference type="GO" id="GO:0019134">
    <property type="term" value="F:glucosamine-1-phosphate N-acetyltransferase activity"/>
    <property type="evidence" value="ECO:0007669"/>
    <property type="project" value="UniProtKB-UniRule"/>
</dbReference>
<feature type="binding site" evidence="18">
    <location>
        <position position="137"/>
    </location>
    <ligand>
        <name>UDP-N-acetyl-alpha-D-glucosamine</name>
        <dbReference type="ChEBI" id="CHEBI:57705"/>
    </ligand>
</feature>
<feature type="binding site" evidence="18">
    <location>
        <position position="420"/>
    </location>
    <ligand>
        <name>acetyl-CoA</name>
        <dbReference type="ChEBI" id="CHEBI:57288"/>
    </ligand>
</feature>
<evidence type="ECO:0000256" key="13">
    <source>
        <dbReference type="ARBA" id="ARBA00023315"/>
    </source>
</evidence>
<evidence type="ECO:0000256" key="12">
    <source>
        <dbReference type="ARBA" id="ARBA00023268"/>
    </source>
</evidence>
<comment type="catalytic activity">
    <reaction evidence="15 18">
        <text>alpha-D-glucosamine 1-phosphate + acetyl-CoA = N-acetyl-alpha-D-glucosamine 1-phosphate + CoA + H(+)</text>
        <dbReference type="Rhea" id="RHEA:13725"/>
        <dbReference type="ChEBI" id="CHEBI:15378"/>
        <dbReference type="ChEBI" id="CHEBI:57287"/>
        <dbReference type="ChEBI" id="CHEBI:57288"/>
        <dbReference type="ChEBI" id="CHEBI:57776"/>
        <dbReference type="ChEBI" id="CHEBI:58516"/>
        <dbReference type="EC" id="2.3.1.157"/>
    </reaction>
</comment>
<keyword evidence="7 18" id="KW-0479">Metal-binding</keyword>
<dbReference type="GO" id="GO:0008360">
    <property type="term" value="P:regulation of cell shape"/>
    <property type="evidence" value="ECO:0007669"/>
    <property type="project" value="UniProtKB-KW"/>
</dbReference>
<dbReference type="SUPFAM" id="SSF53448">
    <property type="entry name" value="Nucleotide-diphospho-sugar transferases"/>
    <property type="match status" value="1"/>
</dbReference>
<evidence type="ECO:0000256" key="4">
    <source>
        <dbReference type="ARBA" id="ARBA00022490"/>
    </source>
</evidence>
<comment type="similarity">
    <text evidence="2 18">In the C-terminal section; belongs to the transferase hexapeptide repeat family.</text>
</comment>
<evidence type="ECO:0000256" key="2">
    <source>
        <dbReference type="ARBA" id="ARBA00007707"/>
    </source>
</evidence>
<feature type="binding site" evidence="18">
    <location>
        <position position="402"/>
    </location>
    <ligand>
        <name>acetyl-CoA</name>
        <dbReference type="ChEBI" id="CHEBI:57288"/>
    </ligand>
</feature>
<dbReference type="InterPro" id="IPR050065">
    <property type="entry name" value="GlmU-like"/>
</dbReference>
<feature type="binding site" evidence="18">
    <location>
        <begin position="78"/>
        <end position="79"/>
    </location>
    <ligand>
        <name>UDP-N-acetyl-alpha-D-glucosamine</name>
        <dbReference type="ChEBI" id="CHEBI:57705"/>
    </ligand>
</feature>
<dbReference type="Pfam" id="PF25087">
    <property type="entry name" value="GMPPB_C"/>
    <property type="match status" value="1"/>
</dbReference>
<dbReference type="Gene3D" id="3.90.550.10">
    <property type="entry name" value="Spore Coat Polysaccharide Biosynthesis Protein SpsA, Chain A"/>
    <property type="match status" value="1"/>
</dbReference>
<dbReference type="InterPro" id="IPR005882">
    <property type="entry name" value="Bifunctional_GlmU"/>
</dbReference>
<comment type="caution">
    <text evidence="18">Lacks conserved residue(s) required for the propagation of feature annotation.</text>
</comment>
<dbReference type="GO" id="GO:0009252">
    <property type="term" value="P:peptidoglycan biosynthetic process"/>
    <property type="evidence" value="ECO:0007669"/>
    <property type="project" value="UniProtKB-UniRule"/>
</dbReference>
<dbReference type="KEGG" id="pmai:CF386_03255"/>
<evidence type="ECO:0000313" key="21">
    <source>
        <dbReference type="EMBL" id="ASK78123.1"/>
    </source>
</evidence>
<feature type="binding site" evidence="18">
    <location>
        <begin position="8"/>
        <end position="11"/>
    </location>
    <ligand>
        <name>UDP-N-acetyl-alpha-D-glucosamine</name>
        <dbReference type="ChEBI" id="CHEBI:57705"/>
    </ligand>
</feature>
<dbReference type="InterPro" id="IPR001451">
    <property type="entry name" value="Hexapep"/>
</dbReference>
<dbReference type="InterPro" id="IPR011004">
    <property type="entry name" value="Trimer_LpxA-like_sf"/>
</dbReference>
<comment type="subcellular location">
    <subcellularLocation>
        <location evidence="1 18">Cytoplasm</location>
    </subcellularLocation>
</comment>
<feature type="binding site" evidence="18">
    <location>
        <position position="374"/>
    </location>
    <ligand>
        <name>UDP-N-acetyl-alpha-D-glucosamine</name>
        <dbReference type="ChEBI" id="CHEBI:57705"/>
    </ligand>
</feature>
<dbReference type="InterPro" id="IPR025877">
    <property type="entry name" value="MobA-like_NTP_Trfase"/>
</dbReference>
<feature type="binding site" evidence="18">
    <location>
        <position position="348"/>
    </location>
    <ligand>
        <name>UDP-N-acetyl-alpha-D-glucosamine</name>
        <dbReference type="ChEBI" id="CHEBI:57705"/>
    </ligand>
</feature>
<dbReference type="EC" id="2.3.1.157" evidence="18"/>
<evidence type="ECO:0000256" key="15">
    <source>
        <dbReference type="ARBA" id="ARBA00048247"/>
    </source>
</evidence>
<feature type="binding site" evidence="18">
    <location>
        <position position="224"/>
    </location>
    <ligand>
        <name>UDP-N-acetyl-alpha-D-glucosamine</name>
        <dbReference type="ChEBI" id="CHEBI:57705"/>
    </ligand>
</feature>
<dbReference type="GO" id="GO:0003977">
    <property type="term" value="F:UDP-N-acetylglucosamine diphosphorylase activity"/>
    <property type="evidence" value="ECO:0007669"/>
    <property type="project" value="UniProtKB-UniRule"/>
</dbReference>